<feature type="signal peptide" evidence="2">
    <location>
        <begin position="1"/>
        <end position="33"/>
    </location>
</feature>
<keyword evidence="2" id="KW-0732">Signal</keyword>
<evidence type="ECO:0000256" key="1">
    <source>
        <dbReference type="SAM" id="Phobius"/>
    </source>
</evidence>
<comment type="caution">
    <text evidence="3">The sequence shown here is derived from an EMBL/GenBank/DDBJ whole genome shotgun (WGS) entry which is preliminary data.</text>
</comment>
<proteinExistence type="predicted"/>
<dbReference type="AlphaFoldDB" id="A0AAD4NCS1"/>
<name>A0AAD4NCS1_9BILA</name>
<sequence>MTHLLPGLFSQIKLQKLFFLIIVLLIFSTLVSSDDDRLWCYRGFKYHLGQEVLQDNQECPGSMLGLTKYCYRFVGEAAMQEVVKLGCASFICAGVRNHCAQMEFEGMKGTLCCCNNNNYCNRSSTNAHFSFISVTMFAILALIMSSLSWQVQ</sequence>
<evidence type="ECO:0000313" key="3">
    <source>
        <dbReference type="EMBL" id="KAI1723425.1"/>
    </source>
</evidence>
<gene>
    <name evidence="3" type="ORF">DdX_03584</name>
</gene>
<feature type="transmembrane region" description="Helical" evidence="1">
    <location>
        <begin position="127"/>
        <end position="149"/>
    </location>
</feature>
<dbReference type="Proteomes" id="UP001201812">
    <property type="component" value="Unassembled WGS sequence"/>
</dbReference>
<dbReference type="EMBL" id="JAKKPZ010000003">
    <property type="protein sequence ID" value="KAI1723425.1"/>
    <property type="molecule type" value="Genomic_DNA"/>
</dbReference>
<protein>
    <submittedName>
        <fullName evidence="3">Uncharacterized protein</fullName>
    </submittedName>
</protein>
<evidence type="ECO:0000313" key="4">
    <source>
        <dbReference type="Proteomes" id="UP001201812"/>
    </source>
</evidence>
<keyword evidence="1" id="KW-0472">Membrane</keyword>
<accession>A0AAD4NCS1</accession>
<dbReference type="PANTHER" id="PTHR21749:SF5">
    <property type="entry name" value="ACTIVIN_RECP DOMAIN-CONTAINING PROTEIN"/>
    <property type="match status" value="1"/>
</dbReference>
<dbReference type="PANTHER" id="PTHR21749">
    <property type="entry name" value="PRION-LIKE- Q/N-RICH -DOMAIN-BEARING PROTEIN PROTEIN 24"/>
    <property type="match status" value="1"/>
</dbReference>
<organism evidence="3 4">
    <name type="scientific">Ditylenchus destructor</name>
    <dbReference type="NCBI Taxonomy" id="166010"/>
    <lineage>
        <taxon>Eukaryota</taxon>
        <taxon>Metazoa</taxon>
        <taxon>Ecdysozoa</taxon>
        <taxon>Nematoda</taxon>
        <taxon>Chromadorea</taxon>
        <taxon>Rhabditida</taxon>
        <taxon>Tylenchina</taxon>
        <taxon>Tylenchomorpha</taxon>
        <taxon>Sphaerularioidea</taxon>
        <taxon>Anguinidae</taxon>
        <taxon>Anguininae</taxon>
        <taxon>Ditylenchus</taxon>
    </lineage>
</organism>
<keyword evidence="4" id="KW-1185">Reference proteome</keyword>
<evidence type="ECO:0000256" key="2">
    <source>
        <dbReference type="SAM" id="SignalP"/>
    </source>
</evidence>
<feature type="chain" id="PRO_5041903055" evidence="2">
    <location>
        <begin position="34"/>
        <end position="152"/>
    </location>
</feature>
<keyword evidence="1" id="KW-0812">Transmembrane</keyword>
<reference evidence="3" key="1">
    <citation type="submission" date="2022-01" db="EMBL/GenBank/DDBJ databases">
        <title>Genome Sequence Resource for Two Populations of Ditylenchus destructor, the Migratory Endoparasitic Phytonematode.</title>
        <authorList>
            <person name="Zhang H."/>
            <person name="Lin R."/>
            <person name="Xie B."/>
        </authorList>
    </citation>
    <scope>NUCLEOTIDE SEQUENCE</scope>
    <source>
        <strain evidence="3">BazhouSP</strain>
    </source>
</reference>
<keyword evidence="1" id="KW-1133">Transmembrane helix</keyword>